<keyword evidence="3" id="KW-1185">Reference proteome</keyword>
<accession>A0A397GBG5</accession>
<keyword evidence="1" id="KW-1133">Transmembrane helix</keyword>
<keyword evidence="1" id="KW-0812">Transmembrane</keyword>
<protein>
    <submittedName>
        <fullName evidence="2">Uncharacterized protein</fullName>
    </submittedName>
</protein>
<gene>
    <name evidence="2" type="ORF">Glove_601g14</name>
</gene>
<dbReference type="Proteomes" id="UP000266861">
    <property type="component" value="Unassembled WGS sequence"/>
</dbReference>
<comment type="caution">
    <text evidence="2">The sequence shown here is derived from an EMBL/GenBank/DDBJ whole genome shotgun (WGS) entry which is preliminary data.</text>
</comment>
<proteinExistence type="predicted"/>
<feature type="transmembrane region" description="Helical" evidence="1">
    <location>
        <begin position="78"/>
        <end position="98"/>
    </location>
</feature>
<evidence type="ECO:0000313" key="2">
    <source>
        <dbReference type="EMBL" id="RHZ46958.1"/>
    </source>
</evidence>
<name>A0A397GBG5_9GLOM</name>
<keyword evidence="1" id="KW-0472">Membrane</keyword>
<dbReference type="EMBL" id="PQFF01000501">
    <property type="protein sequence ID" value="RHZ46958.1"/>
    <property type="molecule type" value="Genomic_DNA"/>
</dbReference>
<evidence type="ECO:0000256" key="1">
    <source>
        <dbReference type="SAM" id="Phobius"/>
    </source>
</evidence>
<organism evidence="2 3">
    <name type="scientific">Diversispora epigaea</name>
    <dbReference type="NCBI Taxonomy" id="1348612"/>
    <lineage>
        <taxon>Eukaryota</taxon>
        <taxon>Fungi</taxon>
        <taxon>Fungi incertae sedis</taxon>
        <taxon>Mucoromycota</taxon>
        <taxon>Glomeromycotina</taxon>
        <taxon>Glomeromycetes</taxon>
        <taxon>Diversisporales</taxon>
        <taxon>Diversisporaceae</taxon>
        <taxon>Diversispora</taxon>
    </lineage>
</organism>
<dbReference type="AlphaFoldDB" id="A0A397GBG5"/>
<evidence type="ECO:0000313" key="3">
    <source>
        <dbReference type="Proteomes" id="UP000266861"/>
    </source>
</evidence>
<sequence length="371" mass="43228">MENTQRITEEYAKNKADIAKLKTGLQYPILFERIKTTILEQCKIKTNYRGIYKVSTDSTTLAGIGMLKKLEDIPFQFFPVYFLNALIAYFGYLVILILKSLVPHFFNMATITDMGSKGSFRIQIYNKKNENGSVNGMSDEIRAKIEQEMKGKDSGIVTIKFSAEELGNLKVREDIHNAFNAEIIGNDLFIKFDSGGKEEIHYELVNSFKNQCKNQEKNWWTSFNTICVVRKKELRPDVGIWYQKPTLSQRIRPISYPCPHPNVWIEVFYNYEKDRNYAFNNINWLQKNTIGIEFVAIAVPYGITPFHSNPEPEAGMTHATNQPTRPTRAPYICHWDRIHNEIWYKMDWNQYITLRCGLVIEFNIVLNELIE</sequence>
<reference evidence="2 3" key="1">
    <citation type="submission" date="2018-08" db="EMBL/GenBank/DDBJ databases">
        <title>Genome and evolution of the arbuscular mycorrhizal fungus Diversispora epigaea (formerly Glomus versiforme) and its bacterial endosymbionts.</title>
        <authorList>
            <person name="Sun X."/>
            <person name="Fei Z."/>
            <person name="Harrison M."/>
        </authorList>
    </citation>
    <scope>NUCLEOTIDE SEQUENCE [LARGE SCALE GENOMIC DNA]</scope>
    <source>
        <strain evidence="2 3">IT104</strain>
    </source>
</reference>
<dbReference type="OrthoDB" id="2381952at2759"/>